<accession>A0A9P3M0M7</accession>
<comment type="caution">
    <text evidence="2">The sequence shown here is derived from an EMBL/GenBank/DDBJ whole genome shotgun (WGS) entry which is preliminary data.</text>
</comment>
<evidence type="ECO:0000313" key="3">
    <source>
        <dbReference type="Proteomes" id="UP000827284"/>
    </source>
</evidence>
<reference evidence="2" key="2">
    <citation type="journal article" date="2022" name="Microbiol. Resour. Announc.">
        <title>Whole-Genome Sequence of Entomortierella parvispora E1425, a Mucoromycotan Fungus Associated with Burkholderiaceae-Related Endosymbiotic Bacteria.</title>
        <authorList>
            <person name="Herlambang A."/>
            <person name="Guo Y."/>
            <person name="Takashima Y."/>
            <person name="Narisawa K."/>
            <person name="Ohta H."/>
            <person name="Nishizawa T."/>
        </authorList>
    </citation>
    <scope>NUCLEOTIDE SEQUENCE</scope>
    <source>
        <strain evidence="2">E1425</strain>
    </source>
</reference>
<dbReference type="InterPro" id="IPR032675">
    <property type="entry name" value="LRR_dom_sf"/>
</dbReference>
<feature type="compositionally biased region" description="Acidic residues" evidence="1">
    <location>
        <begin position="516"/>
        <end position="549"/>
    </location>
</feature>
<feature type="region of interest" description="Disordered" evidence="1">
    <location>
        <begin position="514"/>
        <end position="549"/>
    </location>
</feature>
<dbReference type="Gene3D" id="3.80.10.10">
    <property type="entry name" value="Ribonuclease Inhibitor"/>
    <property type="match status" value="2"/>
</dbReference>
<keyword evidence="3" id="KW-1185">Reference proteome</keyword>
<dbReference type="OrthoDB" id="2354556at2759"/>
<evidence type="ECO:0008006" key="4">
    <source>
        <dbReference type="Google" id="ProtNLM"/>
    </source>
</evidence>
<evidence type="ECO:0000256" key="1">
    <source>
        <dbReference type="SAM" id="MobiDB-lite"/>
    </source>
</evidence>
<reference evidence="2" key="1">
    <citation type="submission" date="2021-11" db="EMBL/GenBank/DDBJ databases">
        <authorList>
            <person name="Herlambang A."/>
            <person name="Guo Y."/>
            <person name="Takashima Y."/>
            <person name="Nishizawa T."/>
        </authorList>
    </citation>
    <scope>NUCLEOTIDE SEQUENCE</scope>
    <source>
        <strain evidence="2">E1425</strain>
    </source>
</reference>
<dbReference type="SUPFAM" id="SSF52047">
    <property type="entry name" value="RNI-like"/>
    <property type="match status" value="1"/>
</dbReference>
<proteinExistence type="predicted"/>
<dbReference type="AlphaFoldDB" id="A0A9P3M0M7"/>
<dbReference type="InterPro" id="IPR036047">
    <property type="entry name" value="F-box-like_dom_sf"/>
</dbReference>
<dbReference type="SUPFAM" id="SSF81383">
    <property type="entry name" value="F-box domain"/>
    <property type="match status" value="1"/>
</dbReference>
<protein>
    <recommendedName>
        <fullName evidence="4">F-box domain-containing protein</fullName>
    </recommendedName>
</protein>
<evidence type="ECO:0000313" key="2">
    <source>
        <dbReference type="EMBL" id="GJJ77362.1"/>
    </source>
</evidence>
<dbReference type="Proteomes" id="UP000827284">
    <property type="component" value="Unassembled WGS sequence"/>
</dbReference>
<dbReference type="EMBL" id="BQFW01000013">
    <property type="protein sequence ID" value="GJJ77362.1"/>
    <property type="molecule type" value="Genomic_DNA"/>
</dbReference>
<gene>
    <name evidence="2" type="ORF">EMPS_09721</name>
</gene>
<organism evidence="2 3">
    <name type="scientific">Entomortierella parvispora</name>
    <dbReference type="NCBI Taxonomy" id="205924"/>
    <lineage>
        <taxon>Eukaryota</taxon>
        <taxon>Fungi</taxon>
        <taxon>Fungi incertae sedis</taxon>
        <taxon>Mucoromycota</taxon>
        <taxon>Mortierellomycotina</taxon>
        <taxon>Mortierellomycetes</taxon>
        <taxon>Mortierellales</taxon>
        <taxon>Mortierellaceae</taxon>
        <taxon>Entomortierella</taxon>
    </lineage>
</organism>
<sequence>MARHPRPILRRSSRLIEQPGYLSRQGHRQRNPFDVPEILLELGQYLDLHTLTVCIRVSRQWQKTLTPQIWADLHLNFRCPPKIPSPLAFRTHSVHVRRLKIVSDRNHLEFWNLDHLWREGSEKFPLFCPNLSHLTVQQGRRGFANSLVNIVLRHRQTLRCLTFSGRATQELIEALTHCPQLKCMESGGMSNATHFLEAYERLWSRLEVVSFRGSVHRMSQVPSSEIMEQCAIRMGPSRIQRLTFDDDRNMTLYGWMVQQSPQLIHLQCCSSMPDTFSPMRWLAFEIEQTIMDRSGLQSLALPYQTFRPEVFRYFLSTVPRIKKLDLSSTNFSRPSWMTMRLFPRHLHAITELTLDSCRLLQGAEVVEMLTMMPNLEVLYADGYLKDEHVLGDFNRPWACRGLKVLAVDVEQISSRAQRMFMKRLSELVRLETCCLCAALNASGTIGYRLELDGGLDRLRTLGRLRSFAVHNTNGPIWGMEEVQWMQRFWPKLDSLRGFSMDEDAASLLEQAHVSYESDDNWSDDGSDDEDDEESDDEEDSGSESENDGE</sequence>
<name>A0A9P3M0M7_9FUNG</name>